<organism evidence="1 2">
    <name type="scientific">Solibaculum intestinale</name>
    <dbReference type="NCBI Taxonomy" id="3133165"/>
    <lineage>
        <taxon>Bacteria</taxon>
        <taxon>Bacillati</taxon>
        <taxon>Bacillota</taxon>
        <taxon>Clostridia</taxon>
        <taxon>Eubacteriales</taxon>
        <taxon>Oscillospiraceae</taxon>
        <taxon>Solibaculum</taxon>
    </lineage>
</organism>
<reference evidence="1 2" key="1">
    <citation type="submission" date="2024-03" db="EMBL/GenBank/DDBJ databases">
        <title>Human intestinal bacterial collection.</title>
        <authorList>
            <person name="Pauvert C."/>
            <person name="Hitch T.C.A."/>
            <person name="Clavel T."/>
        </authorList>
    </citation>
    <scope>NUCLEOTIDE SEQUENCE [LARGE SCALE GENOMIC DNA]</scope>
    <source>
        <strain evidence="1 2">CLA-JM-H44</strain>
    </source>
</reference>
<evidence type="ECO:0000313" key="1">
    <source>
        <dbReference type="EMBL" id="MEQ2440154.1"/>
    </source>
</evidence>
<evidence type="ECO:0008006" key="3">
    <source>
        <dbReference type="Google" id="ProtNLM"/>
    </source>
</evidence>
<sequence>MPEKKEQNKFTIQFNAADPSHRQVADVLNRQGRRKAQFLVNAVQHYLHCPETPDIPQAEPTDTRVIEELVRRILEEQGKTVPTARETENGRPAFPRSESVRCDDAEELLGEKGLAVIANTMAAFRKE</sequence>
<dbReference type="RefSeq" id="WP_349218548.1">
    <property type="nucleotide sequence ID" value="NZ_JBBMFD010000005.1"/>
</dbReference>
<dbReference type="EMBL" id="JBBMFD010000005">
    <property type="protein sequence ID" value="MEQ2440154.1"/>
    <property type="molecule type" value="Genomic_DNA"/>
</dbReference>
<evidence type="ECO:0000313" key="2">
    <source>
        <dbReference type="Proteomes" id="UP001489509"/>
    </source>
</evidence>
<name>A0ABV1DYL5_9FIRM</name>
<dbReference type="Proteomes" id="UP001489509">
    <property type="component" value="Unassembled WGS sequence"/>
</dbReference>
<comment type="caution">
    <text evidence="1">The sequence shown here is derived from an EMBL/GenBank/DDBJ whole genome shotgun (WGS) entry which is preliminary data.</text>
</comment>
<protein>
    <recommendedName>
        <fullName evidence="3">CopG family transcriptional regulator</fullName>
    </recommendedName>
</protein>
<proteinExistence type="predicted"/>
<accession>A0ABV1DYL5</accession>
<gene>
    <name evidence="1" type="ORF">WMO26_04870</name>
</gene>
<keyword evidence="2" id="KW-1185">Reference proteome</keyword>